<proteinExistence type="predicted"/>
<dbReference type="PANTHER" id="PTHR33164:SF43">
    <property type="entry name" value="HTH-TYPE TRANSCRIPTIONAL REPRESSOR YETL"/>
    <property type="match status" value="1"/>
</dbReference>
<dbReference type="InterPro" id="IPR000835">
    <property type="entry name" value="HTH_MarR-typ"/>
</dbReference>
<dbReference type="PROSITE" id="PS01117">
    <property type="entry name" value="HTH_MARR_1"/>
    <property type="match status" value="1"/>
</dbReference>
<dbReference type="EMBL" id="VJZA01000021">
    <property type="protein sequence ID" value="TVT22075.1"/>
    <property type="molecule type" value="Genomic_DNA"/>
</dbReference>
<gene>
    <name evidence="5" type="ORF">FNH06_14780</name>
</gene>
<accession>A0A558ACV3</accession>
<dbReference type="InterPro" id="IPR023187">
    <property type="entry name" value="Tscrpt_reg_MarR-type_CS"/>
</dbReference>
<dbReference type="InterPro" id="IPR036390">
    <property type="entry name" value="WH_DNA-bd_sf"/>
</dbReference>
<keyword evidence="1" id="KW-0805">Transcription regulation</keyword>
<dbReference type="InterPro" id="IPR039422">
    <property type="entry name" value="MarR/SlyA-like"/>
</dbReference>
<dbReference type="Gene3D" id="1.10.10.10">
    <property type="entry name" value="Winged helix-like DNA-binding domain superfamily/Winged helix DNA-binding domain"/>
    <property type="match status" value="1"/>
</dbReference>
<dbReference type="SMART" id="SM00347">
    <property type="entry name" value="HTH_MARR"/>
    <property type="match status" value="1"/>
</dbReference>
<name>A0A558ACV3_9PSEU</name>
<reference evidence="5 6" key="1">
    <citation type="submission" date="2019-07" db="EMBL/GenBank/DDBJ databases">
        <title>New species of Amycolatopsis and Streptomyces.</title>
        <authorList>
            <person name="Duangmal K."/>
            <person name="Teo W.F.A."/>
            <person name="Lipun K."/>
        </authorList>
    </citation>
    <scope>NUCLEOTIDE SEQUENCE [LARGE SCALE GENOMIC DNA]</scope>
    <source>
        <strain evidence="5 6">JCM 30562</strain>
    </source>
</reference>
<comment type="caution">
    <text evidence="5">The sequence shown here is derived from an EMBL/GenBank/DDBJ whole genome shotgun (WGS) entry which is preliminary data.</text>
</comment>
<dbReference type="PROSITE" id="PS50995">
    <property type="entry name" value="HTH_MARR_2"/>
    <property type="match status" value="1"/>
</dbReference>
<evidence type="ECO:0000313" key="5">
    <source>
        <dbReference type="EMBL" id="TVT22075.1"/>
    </source>
</evidence>
<dbReference type="GO" id="GO:0003677">
    <property type="term" value="F:DNA binding"/>
    <property type="evidence" value="ECO:0007669"/>
    <property type="project" value="UniProtKB-KW"/>
</dbReference>
<evidence type="ECO:0000256" key="1">
    <source>
        <dbReference type="ARBA" id="ARBA00023015"/>
    </source>
</evidence>
<dbReference type="GO" id="GO:0006950">
    <property type="term" value="P:response to stress"/>
    <property type="evidence" value="ECO:0007669"/>
    <property type="project" value="TreeGrafter"/>
</dbReference>
<dbReference type="AlphaFoldDB" id="A0A558ACV3"/>
<keyword evidence="3" id="KW-0804">Transcription</keyword>
<organism evidence="5 6">
    <name type="scientific">Amycolatopsis acidiphila</name>
    <dbReference type="NCBI Taxonomy" id="715473"/>
    <lineage>
        <taxon>Bacteria</taxon>
        <taxon>Bacillati</taxon>
        <taxon>Actinomycetota</taxon>
        <taxon>Actinomycetes</taxon>
        <taxon>Pseudonocardiales</taxon>
        <taxon>Pseudonocardiaceae</taxon>
        <taxon>Amycolatopsis</taxon>
    </lineage>
</organism>
<evidence type="ECO:0000313" key="6">
    <source>
        <dbReference type="Proteomes" id="UP000318578"/>
    </source>
</evidence>
<feature type="domain" description="HTH marR-type" evidence="4">
    <location>
        <begin position="1"/>
        <end position="130"/>
    </location>
</feature>
<keyword evidence="2" id="KW-0238">DNA-binding</keyword>
<dbReference type="OrthoDB" id="3177763at2"/>
<evidence type="ECO:0000256" key="3">
    <source>
        <dbReference type="ARBA" id="ARBA00023163"/>
    </source>
</evidence>
<dbReference type="Pfam" id="PF01047">
    <property type="entry name" value="MarR"/>
    <property type="match status" value="1"/>
</dbReference>
<dbReference type="PRINTS" id="PR00598">
    <property type="entry name" value="HTHMARR"/>
</dbReference>
<dbReference type="PANTHER" id="PTHR33164">
    <property type="entry name" value="TRANSCRIPTIONAL REGULATOR, MARR FAMILY"/>
    <property type="match status" value="1"/>
</dbReference>
<dbReference type="GO" id="GO:0003700">
    <property type="term" value="F:DNA-binding transcription factor activity"/>
    <property type="evidence" value="ECO:0007669"/>
    <property type="project" value="InterPro"/>
</dbReference>
<evidence type="ECO:0000256" key="2">
    <source>
        <dbReference type="ARBA" id="ARBA00023125"/>
    </source>
</evidence>
<dbReference type="SUPFAM" id="SSF46785">
    <property type="entry name" value="Winged helix' DNA-binding domain"/>
    <property type="match status" value="1"/>
</dbReference>
<keyword evidence="6" id="KW-1185">Reference proteome</keyword>
<dbReference type="InterPro" id="IPR036388">
    <property type="entry name" value="WH-like_DNA-bd_sf"/>
</dbReference>
<protein>
    <submittedName>
        <fullName evidence="5">MarR family transcriptional regulator</fullName>
    </submittedName>
</protein>
<sequence>MLYLVKQLELAVRARLDDILRPAGITSLQYTALTVLERRSGLTTAGLARNSFVTDQTMAGMVNALEDRGLISRQHDQEDRRRRVILLTDAGRDVLDRFRDEVTALETRMVSGLGPDESATLRHYLGTCHAALSARPPH</sequence>
<dbReference type="Proteomes" id="UP000318578">
    <property type="component" value="Unassembled WGS sequence"/>
</dbReference>
<evidence type="ECO:0000259" key="4">
    <source>
        <dbReference type="PROSITE" id="PS50995"/>
    </source>
</evidence>